<evidence type="ECO:0000256" key="2">
    <source>
        <dbReference type="RuleBase" id="RU003476"/>
    </source>
</evidence>
<dbReference type="PANTHER" id="PTHR43736">
    <property type="entry name" value="ADP-RIBOSE PYROPHOSPHATASE"/>
    <property type="match status" value="1"/>
</dbReference>
<evidence type="ECO:0000256" key="1">
    <source>
        <dbReference type="ARBA" id="ARBA00022801"/>
    </source>
</evidence>
<protein>
    <submittedName>
        <fullName evidence="4">NUDIX hydrolase</fullName>
    </submittedName>
</protein>
<sequence>MPERRAFSVAIFCRNAGAILLIRHRRLGTWLPVGGEIEAGETPLEAARRELREETGLSGGFPAGLGVDGTPAGLIGYEEHLAGSKGLHLNFAFVADVATRELVACDEWDAARWVRPEELAGLSCPENVRQLAALALAAPAA</sequence>
<proteinExistence type="inferred from homology"/>
<dbReference type="PANTHER" id="PTHR43736:SF1">
    <property type="entry name" value="DIHYDRONEOPTERIN TRIPHOSPHATE DIPHOSPHATASE"/>
    <property type="match status" value="1"/>
</dbReference>
<organism evidence="4 5">
    <name type="scientific">Anaeromyxobacter oryzae</name>
    <dbReference type="NCBI Taxonomy" id="2918170"/>
    <lineage>
        <taxon>Bacteria</taxon>
        <taxon>Pseudomonadati</taxon>
        <taxon>Myxococcota</taxon>
        <taxon>Myxococcia</taxon>
        <taxon>Myxococcales</taxon>
        <taxon>Cystobacterineae</taxon>
        <taxon>Anaeromyxobacteraceae</taxon>
        <taxon>Anaeromyxobacter</taxon>
    </lineage>
</organism>
<keyword evidence="5" id="KW-1185">Reference proteome</keyword>
<dbReference type="PROSITE" id="PS00893">
    <property type="entry name" value="NUDIX_BOX"/>
    <property type="match status" value="1"/>
</dbReference>
<gene>
    <name evidence="4" type="ORF">AMOR_50770</name>
</gene>
<dbReference type="Pfam" id="PF00293">
    <property type="entry name" value="NUDIX"/>
    <property type="match status" value="1"/>
</dbReference>
<dbReference type="PROSITE" id="PS51462">
    <property type="entry name" value="NUDIX"/>
    <property type="match status" value="1"/>
</dbReference>
<dbReference type="RefSeq" id="WP_248355374.1">
    <property type="nucleotide sequence ID" value="NZ_AP025591.1"/>
</dbReference>
<name>A0ABM7X2R1_9BACT</name>
<dbReference type="GO" id="GO:0016787">
    <property type="term" value="F:hydrolase activity"/>
    <property type="evidence" value="ECO:0007669"/>
    <property type="project" value="UniProtKB-KW"/>
</dbReference>
<dbReference type="InterPro" id="IPR020476">
    <property type="entry name" value="Nudix_hydrolase"/>
</dbReference>
<feature type="domain" description="Nudix hydrolase" evidence="3">
    <location>
        <begin position="2"/>
        <end position="137"/>
    </location>
</feature>
<dbReference type="InterPro" id="IPR020084">
    <property type="entry name" value="NUDIX_hydrolase_CS"/>
</dbReference>
<dbReference type="Proteomes" id="UP001162891">
    <property type="component" value="Chromosome"/>
</dbReference>
<dbReference type="InterPro" id="IPR015797">
    <property type="entry name" value="NUDIX_hydrolase-like_dom_sf"/>
</dbReference>
<accession>A0ABM7X2R1</accession>
<evidence type="ECO:0000259" key="3">
    <source>
        <dbReference type="PROSITE" id="PS51462"/>
    </source>
</evidence>
<comment type="similarity">
    <text evidence="2">Belongs to the Nudix hydrolase family.</text>
</comment>
<dbReference type="EMBL" id="AP025591">
    <property type="protein sequence ID" value="BDG06081.1"/>
    <property type="molecule type" value="Genomic_DNA"/>
</dbReference>
<evidence type="ECO:0000313" key="4">
    <source>
        <dbReference type="EMBL" id="BDG06081.1"/>
    </source>
</evidence>
<keyword evidence="1 2" id="KW-0378">Hydrolase</keyword>
<reference evidence="5" key="1">
    <citation type="journal article" date="2022" name="Int. J. Syst. Evol. Microbiol.">
        <title>Anaeromyxobacter oryzae sp. nov., Anaeromyxobacter diazotrophicus sp. nov. and Anaeromyxobacter paludicola sp. nov., isolated from paddy soils.</title>
        <authorList>
            <person name="Itoh H."/>
            <person name="Xu Z."/>
            <person name="Mise K."/>
            <person name="Masuda Y."/>
            <person name="Ushijima N."/>
            <person name="Hayakawa C."/>
            <person name="Shiratori Y."/>
            <person name="Senoo K."/>
        </authorList>
    </citation>
    <scope>NUCLEOTIDE SEQUENCE [LARGE SCALE GENOMIC DNA]</scope>
    <source>
        <strain evidence="5">Red232</strain>
    </source>
</reference>
<evidence type="ECO:0000313" key="5">
    <source>
        <dbReference type="Proteomes" id="UP001162891"/>
    </source>
</evidence>
<dbReference type="PRINTS" id="PR00502">
    <property type="entry name" value="NUDIXFAMILY"/>
</dbReference>
<dbReference type="SUPFAM" id="SSF55811">
    <property type="entry name" value="Nudix"/>
    <property type="match status" value="1"/>
</dbReference>
<dbReference type="Gene3D" id="3.90.79.10">
    <property type="entry name" value="Nucleoside Triphosphate Pyrophosphohydrolase"/>
    <property type="match status" value="1"/>
</dbReference>
<dbReference type="InterPro" id="IPR000086">
    <property type="entry name" value="NUDIX_hydrolase_dom"/>
</dbReference>